<reference evidence="3" key="4">
    <citation type="journal article" date="2015" name="G3 (Bethesda)">
        <title>Genome sequences of three phytopathogenic species of the Magnaporthaceae family of fungi.</title>
        <authorList>
            <person name="Okagaki L.H."/>
            <person name="Nunes C.C."/>
            <person name="Sailsbery J."/>
            <person name="Clay B."/>
            <person name="Brown D."/>
            <person name="John T."/>
            <person name="Oh Y."/>
            <person name="Young N."/>
            <person name="Fitzgerald M."/>
            <person name="Haas B.J."/>
            <person name="Zeng Q."/>
            <person name="Young S."/>
            <person name="Adiconis X."/>
            <person name="Fan L."/>
            <person name="Levin J.Z."/>
            <person name="Mitchell T.K."/>
            <person name="Okubara P.A."/>
            <person name="Farman M.L."/>
            <person name="Kohn L.M."/>
            <person name="Birren B."/>
            <person name="Ma L.-J."/>
            <person name="Dean R.A."/>
        </authorList>
    </citation>
    <scope>NUCLEOTIDE SEQUENCE</scope>
    <source>
        <strain evidence="3">R3-111a-1</strain>
    </source>
</reference>
<protein>
    <submittedName>
        <fullName evidence="2 3">Uncharacterized protein</fullName>
    </submittedName>
</protein>
<keyword evidence="4" id="KW-1185">Reference proteome</keyword>
<evidence type="ECO:0000256" key="1">
    <source>
        <dbReference type="SAM" id="MobiDB-lite"/>
    </source>
</evidence>
<reference evidence="4" key="1">
    <citation type="submission" date="2010-07" db="EMBL/GenBank/DDBJ databases">
        <title>The genome sequence of Gaeumannomyces graminis var. tritici strain R3-111a-1.</title>
        <authorList>
            <consortium name="The Broad Institute Genome Sequencing Platform"/>
            <person name="Ma L.-J."/>
            <person name="Dead R."/>
            <person name="Young S."/>
            <person name="Zeng Q."/>
            <person name="Koehrsen M."/>
            <person name="Alvarado L."/>
            <person name="Berlin A."/>
            <person name="Chapman S.B."/>
            <person name="Chen Z."/>
            <person name="Freedman E."/>
            <person name="Gellesch M."/>
            <person name="Goldberg J."/>
            <person name="Griggs A."/>
            <person name="Gujja S."/>
            <person name="Heilman E.R."/>
            <person name="Heiman D."/>
            <person name="Hepburn T."/>
            <person name="Howarth C."/>
            <person name="Jen D."/>
            <person name="Larson L."/>
            <person name="Mehta T."/>
            <person name="Neiman D."/>
            <person name="Pearson M."/>
            <person name="Roberts A."/>
            <person name="Saif S."/>
            <person name="Shea T."/>
            <person name="Shenoy N."/>
            <person name="Sisk P."/>
            <person name="Stolte C."/>
            <person name="Sykes S."/>
            <person name="Walk T."/>
            <person name="White J."/>
            <person name="Yandava C."/>
            <person name="Haas B."/>
            <person name="Nusbaum C."/>
            <person name="Birren B."/>
        </authorList>
    </citation>
    <scope>NUCLEOTIDE SEQUENCE [LARGE SCALE GENOMIC DNA]</scope>
    <source>
        <strain evidence="4">R3-111a-1</strain>
    </source>
</reference>
<proteinExistence type="predicted"/>
<organism evidence="2">
    <name type="scientific">Gaeumannomyces tritici (strain R3-111a-1)</name>
    <name type="common">Wheat and barley take-all root rot fungus</name>
    <name type="synonym">Gaeumannomyces graminis var. tritici</name>
    <dbReference type="NCBI Taxonomy" id="644352"/>
    <lineage>
        <taxon>Eukaryota</taxon>
        <taxon>Fungi</taxon>
        <taxon>Dikarya</taxon>
        <taxon>Ascomycota</taxon>
        <taxon>Pezizomycotina</taxon>
        <taxon>Sordariomycetes</taxon>
        <taxon>Sordariomycetidae</taxon>
        <taxon>Magnaporthales</taxon>
        <taxon>Magnaporthaceae</taxon>
        <taxon>Gaeumannomyces</taxon>
    </lineage>
</organism>
<reference evidence="2" key="3">
    <citation type="submission" date="2010-09" db="EMBL/GenBank/DDBJ databases">
        <title>Annotation of Gaeumannomyces graminis var. tritici R3-111a-1.</title>
        <authorList>
            <consortium name="The Broad Institute Genome Sequencing Platform"/>
            <person name="Ma L.-J."/>
            <person name="Dead R."/>
            <person name="Young S.K."/>
            <person name="Zeng Q."/>
            <person name="Gargeya S."/>
            <person name="Fitzgerald M."/>
            <person name="Haas B."/>
            <person name="Abouelleil A."/>
            <person name="Alvarado L."/>
            <person name="Arachchi H.M."/>
            <person name="Berlin A."/>
            <person name="Brown A."/>
            <person name="Chapman S.B."/>
            <person name="Chen Z."/>
            <person name="Dunbar C."/>
            <person name="Freedman E."/>
            <person name="Gearin G."/>
            <person name="Gellesch M."/>
            <person name="Goldberg J."/>
            <person name="Griggs A."/>
            <person name="Gujja S."/>
            <person name="Heiman D."/>
            <person name="Howarth C."/>
            <person name="Larson L."/>
            <person name="Lui A."/>
            <person name="MacDonald P.J.P."/>
            <person name="Mehta T."/>
            <person name="Montmayeur A."/>
            <person name="Murphy C."/>
            <person name="Neiman D."/>
            <person name="Pearson M."/>
            <person name="Priest M."/>
            <person name="Roberts A."/>
            <person name="Saif S."/>
            <person name="Shea T."/>
            <person name="Shenoy N."/>
            <person name="Sisk P."/>
            <person name="Stolte C."/>
            <person name="Sykes S."/>
            <person name="Yandava C."/>
            <person name="Wortman J."/>
            <person name="Nusbaum C."/>
            <person name="Birren B."/>
        </authorList>
    </citation>
    <scope>NUCLEOTIDE SEQUENCE</scope>
    <source>
        <strain evidence="2">R3-111a-1</strain>
    </source>
</reference>
<dbReference type="Proteomes" id="UP000006039">
    <property type="component" value="Unassembled WGS sequence"/>
</dbReference>
<reference evidence="3" key="5">
    <citation type="submission" date="2018-04" db="UniProtKB">
        <authorList>
            <consortium name="EnsemblFungi"/>
        </authorList>
    </citation>
    <scope>IDENTIFICATION</scope>
    <source>
        <strain evidence="3">R3-111a-1</strain>
    </source>
</reference>
<name>J3NJE7_GAET3</name>
<dbReference type="HOGENOM" id="CLU_1337578_0_0_1"/>
<gene>
    <name evidence="3" type="primary">20341837</name>
    <name evidence="2" type="ORF">GGTG_01379</name>
</gene>
<reference evidence="2" key="2">
    <citation type="submission" date="2010-07" db="EMBL/GenBank/DDBJ databases">
        <authorList>
            <consortium name="The Broad Institute Genome Sequencing Platform"/>
            <consortium name="Broad Institute Genome Sequencing Center for Infectious Disease"/>
            <person name="Ma L.-J."/>
            <person name="Dead R."/>
            <person name="Young S."/>
            <person name="Zeng Q."/>
            <person name="Koehrsen M."/>
            <person name="Alvarado L."/>
            <person name="Berlin A."/>
            <person name="Chapman S.B."/>
            <person name="Chen Z."/>
            <person name="Freedman E."/>
            <person name="Gellesch M."/>
            <person name="Goldberg J."/>
            <person name="Griggs A."/>
            <person name="Gujja S."/>
            <person name="Heilman E.R."/>
            <person name="Heiman D."/>
            <person name="Hepburn T."/>
            <person name="Howarth C."/>
            <person name="Jen D."/>
            <person name="Larson L."/>
            <person name="Mehta T."/>
            <person name="Neiman D."/>
            <person name="Pearson M."/>
            <person name="Roberts A."/>
            <person name="Saif S."/>
            <person name="Shea T."/>
            <person name="Shenoy N."/>
            <person name="Sisk P."/>
            <person name="Stolte C."/>
            <person name="Sykes S."/>
            <person name="Walk T."/>
            <person name="White J."/>
            <person name="Yandava C."/>
            <person name="Haas B."/>
            <person name="Nusbaum C."/>
            <person name="Birren B."/>
        </authorList>
    </citation>
    <scope>NUCLEOTIDE SEQUENCE</scope>
    <source>
        <strain evidence="2">R3-111a-1</strain>
    </source>
</reference>
<evidence type="ECO:0000313" key="4">
    <source>
        <dbReference type="Proteomes" id="UP000006039"/>
    </source>
</evidence>
<dbReference type="AlphaFoldDB" id="J3NJE7"/>
<dbReference type="EnsemblFungi" id="EJT81398">
    <property type="protein sequence ID" value="EJT81398"/>
    <property type="gene ID" value="GGTG_01379"/>
</dbReference>
<feature type="region of interest" description="Disordered" evidence="1">
    <location>
        <begin position="1"/>
        <end position="22"/>
    </location>
</feature>
<accession>J3NJE7</accession>
<evidence type="ECO:0000313" key="2">
    <source>
        <dbReference type="EMBL" id="EJT81398.1"/>
    </source>
</evidence>
<dbReference type="RefSeq" id="XP_009217407.1">
    <property type="nucleotide sequence ID" value="XM_009219143.1"/>
</dbReference>
<sequence>MSRHGTSLTSTRPPTGNGSWPVFTRAKPSQHASITDARARVGPFARSGTTYLCAYPSPLPGGGGLWTKCRNPTTRTAHLIKQIGKQGNGRIRPLWHSSQTTLGRCKGPIGLQPSAQPSCATSTGPRRLFGKALLGHPAERASVHARCHARCCLLKRDGPPKEIRRQQAMPVYRVDASSYPFCNLETSVDEHRKKPTASALHPGTD</sequence>
<evidence type="ECO:0000313" key="3">
    <source>
        <dbReference type="EnsemblFungi" id="EJT81398"/>
    </source>
</evidence>
<feature type="compositionally biased region" description="Polar residues" evidence="1">
    <location>
        <begin position="1"/>
        <end position="18"/>
    </location>
</feature>
<dbReference type="VEuPathDB" id="FungiDB:GGTG_01379"/>
<dbReference type="GeneID" id="20341837"/>
<dbReference type="EMBL" id="GL385395">
    <property type="protein sequence ID" value="EJT81398.1"/>
    <property type="molecule type" value="Genomic_DNA"/>
</dbReference>